<dbReference type="EMBL" id="GBXM01107456">
    <property type="protein sequence ID" value="JAH01121.1"/>
    <property type="molecule type" value="Transcribed_RNA"/>
</dbReference>
<reference evidence="1" key="2">
    <citation type="journal article" date="2015" name="Fish Shellfish Immunol.">
        <title>Early steps in the European eel (Anguilla anguilla)-Vibrio vulnificus interaction in the gills: Role of the RtxA13 toxin.</title>
        <authorList>
            <person name="Callol A."/>
            <person name="Pajuelo D."/>
            <person name="Ebbesson L."/>
            <person name="Teles M."/>
            <person name="MacKenzie S."/>
            <person name="Amaro C."/>
        </authorList>
    </citation>
    <scope>NUCLEOTIDE SEQUENCE</scope>
</reference>
<proteinExistence type="predicted"/>
<organism evidence="1">
    <name type="scientific">Anguilla anguilla</name>
    <name type="common">European freshwater eel</name>
    <name type="synonym">Muraena anguilla</name>
    <dbReference type="NCBI Taxonomy" id="7936"/>
    <lineage>
        <taxon>Eukaryota</taxon>
        <taxon>Metazoa</taxon>
        <taxon>Chordata</taxon>
        <taxon>Craniata</taxon>
        <taxon>Vertebrata</taxon>
        <taxon>Euteleostomi</taxon>
        <taxon>Actinopterygii</taxon>
        <taxon>Neopterygii</taxon>
        <taxon>Teleostei</taxon>
        <taxon>Anguilliformes</taxon>
        <taxon>Anguillidae</taxon>
        <taxon>Anguilla</taxon>
    </lineage>
</organism>
<sequence>MTLAHAYTRSRTHNHTVAQIPTLQPYPAIPRTVAEFCSI</sequence>
<evidence type="ECO:0000313" key="1">
    <source>
        <dbReference type="EMBL" id="JAH01121.1"/>
    </source>
</evidence>
<dbReference type="AlphaFoldDB" id="A0A0E9P8X2"/>
<reference evidence="1" key="1">
    <citation type="submission" date="2014-11" db="EMBL/GenBank/DDBJ databases">
        <authorList>
            <person name="Amaro Gonzalez C."/>
        </authorList>
    </citation>
    <scope>NUCLEOTIDE SEQUENCE</scope>
</reference>
<accession>A0A0E9P8X2</accession>
<protein>
    <submittedName>
        <fullName evidence="1">Uncharacterized protein</fullName>
    </submittedName>
</protein>
<name>A0A0E9P8X2_ANGAN</name>